<dbReference type="Pfam" id="PF00270">
    <property type="entry name" value="DEAD"/>
    <property type="match status" value="1"/>
</dbReference>
<evidence type="ECO:0000259" key="9">
    <source>
        <dbReference type="PROSITE" id="PS51194"/>
    </source>
</evidence>
<feature type="short sequence motif" description="Q motif" evidence="6">
    <location>
        <begin position="1"/>
        <end position="29"/>
    </location>
</feature>
<feature type="domain" description="Helicase ATP-binding" evidence="8">
    <location>
        <begin position="32"/>
        <end position="208"/>
    </location>
</feature>
<accession>A0A2K8NYF9</accession>
<sequence length="457" mass="52538">MLFSSFGFKKYINDTLFDIGFETPTSIQNKVIPLIKKHKNVIGLAHTGTGKTHSFLLPILNNLDLNVSFEKRHVQAIIIAPTRELAKQIFDNIKPFQKQESKITCGLFIGGEDINKNISNLRKTQPMIVVGTPTRIKELYEQNELRITTASYVVVDECDMIFDLGFIEDVDFMISRVNQNVVISLFSATIDENLRPFIKKYLKNSIFIDDSESIPSTKNVEHILIDTKNKEIELVLSNLVKSINPYMCLIFVNSKDNISSIVKILRKNNVGHVGELHGNLQPRTRMATLKKVKNNDFKYVVATDVAARGVDIEGVSHVISINLPSDSNYYIHRSGRTGRSNLKGKSYVLFNIKNQQRIEELKNKGIEFSIQKLVEGELIDIKQREQKKKKNNLNLDTESKIVISKYKNTKVKPGYKKKRKDELEKIKQKRKREHIKESIAKIKKEKYKRRRSELFGD</sequence>
<evidence type="ECO:0000259" key="8">
    <source>
        <dbReference type="PROSITE" id="PS51192"/>
    </source>
</evidence>
<comment type="similarity">
    <text evidence="5">Belongs to the DEAD box helicase family.</text>
</comment>
<dbReference type="GO" id="GO:0016787">
    <property type="term" value="F:hydrolase activity"/>
    <property type="evidence" value="ECO:0007669"/>
    <property type="project" value="UniProtKB-KW"/>
</dbReference>
<evidence type="ECO:0000256" key="3">
    <source>
        <dbReference type="ARBA" id="ARBA00022806"/>
    </source>
</evidence>
<dbReference type="PROSITE" id="PS51192">
    <property type="entry name" value="HELICASE_ATP_BIND_1"/>
    <property type="match status" value="1"/>
</dbReference>
<evidence type="ECO:0000256" key="7">
    <source>
        <dbReference type="SAM" id="MobiDB-lite"/>
    </source>
</evidence>
<dbReference type="GO" id="GO:0003676">
    <property type="term" value="F:nucleic acid binding"/>
    <property type="evidence" value="ECO:0007669"/>
    <property type="project" value="InterPro"/>
</dbReference>
<keyword evidence="3 11" id="KW-0347">Helicase</keyword>
<dbReference type="Gene3D" id="3.40.50.300">
    <property type="entry name" value="P-loop containing nucleotide triphosphate hydrolases"/>
    <property type="match status" value="2"/>
</dbReference>
<evidence type="ECO:0000256" key="5">
    <source>
        <dbReference type="ARBA" id="ARBA00038437"/>
    </source>
</evidence>
<dbReference type="CDD" id="cd00268">
    <property type="entry name" value="DEADc"/>
    <property type="match status" value="1"/>
</dbReference>
<dbReference type="PANTHER" id="PTHR47959">
    <property type="entry name" value="ATP-DEPENDENT RNA HELICASE RHLE-RELATED"/>
    <property type="match status" value="1"/>
</dbReference>
<dbReference type="KEGG" id="esx:ESOMN_v1c04020"/>
<evidence type="ECO:0000256" key="4">
    <source>
        <dbReference type="ARBA" id="ARBA00022840"/>
    </source>
</evidence>
<dbReference type="InterPro" id="IPR014014">
    <property type="entry name" value="RNA_helicase_DEAD_Q_motif"/>
</dbReference>
<dbReference type="SMART" id="SM00487">
    <property type="entry name" value="DEXDc"/>
    <property type="match status" value="1"/>
</dbReference>
<dbReference type="GO" id="GO:0005829">
    <property type="term" value="C:cytosol"/>
    <property type="evidence" value="ECO:0007669"/>
    <property type="project" value="TreeGrafter"/>
</dbReference>
<evidence type="ECO:0000313" key="11">
    <source>
        <dbReference type="EMBL" id="ATZ18784.1"/>
    </source>
</evidence>
<dbReference type="InterPro" id="IPR027417">
    <property type="entry name" value="P-loop_NTPase"/>
</dbReference>
<keyword evidence="1" id="KW-0547">Nucleotide-binding</keyword>
<evidence type="ECO:0000256" key="2">
    <source>
        <dbReference type="ARBA" id="ARBA00022801"/>
    </source>
</evidence>
<reference evidence="11 12" key="1">
    <citation type="submission" date="2017-11" db="EMBL/GenBank/DDBJ databases">
        <title>Genome sequence of Entomoplasma somnilux PYAN-1 (ATCC 49194).</title>
        <authorList>
            <person name="Lo W.-S."/>
            <person name="Gasparich G.E."/>
            <person name="Kuo C.-H."/>
        </authorList>
    </citation>
    <scope>NUCLEOTIDE SEQUENCE [LARGE SCALE GENOMIC DNA]</scope>
    <source>
        <strain evidence="11 12">PYAN-1</strain>
    </source>
</reference>
<dbReference type="InterPro" id="IPR011545">
    <property type="entry name" value="DEAD/DEAH_box_helicase_dom"/>
</dbReference>
<dbReference type="CDD" id="cd18787">
    <property type="entry name" value="SF2_C_DEAD"/>
    <property type="match status" value="1"/>
</dbReference>
<dbReference type="SMART" id="SM00490">
    <property type="entry name" value="HELICc"/>
    <property type="match status" value="1"/>
</dbReference>
<protein>
    <submittedName>
        <fullName evidence="11">ATP-dependent RNA helicase</fullName>
    </submittedName>
</protein>
<dbReference type="InterPro" id="IPR014001">
    <property type="entry name" value="Helicase_ATP-bd"/>
</dbReference>
<dbReference type="AlphaFoldDB" id="A0A2K8NYF9"/>
<evidence type="ECO:0000256" key="1">
    <source>
        <dbReference type="ARBA" id="ARBA00022741"/>
    </source>
</evidence>
<dbReference type="InterPro" id="IPR001650">
    <property type="entry name" value="Helicase_C-like"/>
</dbReference>
<keyword evidence="4" id="KW-0067">ATP-binding</keyword>
<dbReference type="Pfam" id="PF00271">
    <property type="entry name" value="Helicase_C"/>
    <property type="match status" value="1"/>
</dbReference>
<keyword evidence="12" id="KW-1185">Reference proteome</keyword>
<organism evidence="11 12">
    <name type="scientific">Williamsoniiplasma somnilux</name>
    <dbReference type="NCBI Taxonomy" id="215578"/>
    <lineage>
        <taxon>Bacteria</taxon>
        <taxon>Bacillati</taxon>
        <taxon>Mycoplasmatota</taxon>
        <taxon>Mollicutes</taxon>
        <taxon>Entomoplasmatales</taxon>
        <taxon>Williamsoniiplasma</taxon>
    </lineage>
</organism>
<dbReference type="InterPro" id="IPR050079">
    <property type="entry name" value="DEAD_box_RNA_helicase"/>
</dbReference>
<evidence type="ECO:0000259" key="10">
    <source>
        <dbReference type="PROSITE" id="PS51195"/>
    </source>
</evidence>
<proteinExistence type="inferred from homology"/>
<feature type="region of interest" description="Disordered" evidence="7">
    <location>
        <begin position="413"/>
        <end position="442"/>
    </location>
</feature>
<feature type="domain" description="DEAD-box RNA helicase Q" evidence="10">
    <location>
        <begin position="1"/>
        <end position="29"/>
    </location>
</feature>
<dbReference type="GO" id="GO:0003724">
    <property type="term" value="F:RNA helicase activity"/>
    <property type="evidence" value="ECO:0007669"/>
    <property type="project" value="InterPro"/>
</dbReference>
<dbReference type="PROSITE" id="PS51194">
    <property type="entry name" value="HELICASE_CTER"/>
    <property type="match status" value="1"/>
</dbReference>
<dbReference type="EMBL" id="CP024965">
    <property type="protein sequence ID" value="ATZ18784.1"/>
    <property type="molecule type" value="Genomic_DNA"/>
</dbReference>
<dbReference type="SUPFAM" id="SSF52540">
    <property type="entry name" value="P-loop containing nucleoside triphosphate hydrolases"/>
    <property type="match status" value="1"/>
</dbReference>
<dbReference type="PROSITE" id="PS51195">
    <property type="entry name" value="Q_MOTIF"/>
    <property type="match status" value="1"/>
</dbReference>
<gene>
    <name evidence="11" type="ORF">ESOMN_v1c04020</name>
</gene>
<evidence type="ECO:0000256" key="6">
    <source>
        <dbReference type="PROSITE-ProRule" id="PRU00552"/>
    </source>
</evidence>
<dbReference type="Proteomes" id="UP000232230">
    <property type="component" value="Chromosome"/>
</dbReference>
<dbReference type="RefSeq" id="WP_024863307.1">
    <property type="nucleotide sequence ID" value="NZ_CP024965.1"/>
</dbReference>
<keyword evidence="2" id="KW-0378">Hydrolase</keyword>
<evidence type="ECO:0000313" key="12">
    <source>
        <dbReference type="Proteomes" id="UP000232230"/>
    </source>
</evidence>
<dbReference type="PANTHER" id="PTHR47959:SF13">
    <property type="entry name" value="ATP-DEPENDENT RNA HELICASE RHLE"/>
    <property type="match status" value="1"/>
</dbReference>
<dbReference type="GO" id="GO:0005524">
    <property type="term" value="F:ATP binding"/>
    <property type="evidence" value="ECO:0007669"/>
    <property type="project" value="UniProtKB-KW"/>
</dbReference>
<feature type="domain" description="Helicase C-terminal" evidence="9">
    <location>
        <begin position="219"/>
        <end position="379"/>
    </location>
</feature>
<dbReference type="InterPro" id="IPR044742">
    <property type="entry name" value="DEAD/DEAH_RhlB"/>
</dbReference>
<name>A0A2K8NYF9_9MOLU</name>